<keyword evidence="8" id="KW-1185">Reference proteome</keyword>
<evidence type="ECO:0000313" key="8">
    <source>
        <dbReference type="Proteomes" id="UP000307749"/>
    </source>
</evidence>
<evidence type="ECO:0000259" key="6">
    <source>
        <dbReference type="Pfam" id="PF01694"/>
    </source>
</evidence>
<dbReference type="GO" id="GO:0016020">
    <property type="term" value="C:membrane"/>
    <property type="evidence" value="ECO:0007669"/>
    <property type="project" value="UniProtKB-SubCell"/>
</dbReference>
<dbReference type="OrthoDB" id="9814037at2"/>
<keyword evidence="7" id="KW-0645">Protease</keyword>
<proteinExistence type="predicted"/>
<organism evidence="7 8">
    <name type="scientific">Metallibacterium scheffleri</name>
    <dbReference type="NCBI Taxonomy" id="993689"/>
    <lineage>
        <taxon>Bacteria</taxon>
        <taxon>Pseudomonadati</taxon>
        <taxon>Pseudomonadota</taxon>
        <taxon>Gammaproteobacteria</taxon>
        <taxon>Lysobacterales</taxon>
        <taxon>Rhodanobacteraceae</taxon>
        <taxon>Metallibacterium</taxon>
    </lineage>
</organism>
<evidence type="ECO:0000256" key="3">
    <source>
        <dbReference type="ARBA" id="ARBA00022989"/>
    </source>
</evidence>
<dbReference type="InterPro" id="IPR050925">
    <property type="entry name" value="Rhomboid_protease_S54"/>
</dbReference>
<feature type="transmembrane region" description="Helical" evidence="5">
    <location>
        <begin position="7"/>
        <end position="26"/>
    </location>
</feature>
<dbReference type="GO" id="GO:0006508">
    <property type="term" value="P:proteolysis"/>
    <property type="evidence" value="ECO:0007669"/>
    <property type="project" value="UniProtKB-KW"/>
</dbReference>
<protein>
    <submittedName>
        <fullName evidence="7">Rhomboid family intramembrane serine protease</fullName>
    </submittedName>
</protein>
<dbReference type="Gene3D" id="1.20.1540.10">
    <property type="entry name" value="Rhomboid-like"/>
    <property type="match status" value="1"/>
</dbReference>
<name>A0A4S3KPR7_9GAMM</name>
<feature type="transmembrane region" description="Helical" evidence="5">
    <location>
        <begin position="63"/>
        <end position="87"/>
    </location>
</feature>
<sequence>MKFDFPPVTGALIVSCVVIFLLQHYGGYNDSLIAHFALWPFGHEQAQMASGRIITVGFEPWQLITFAFLHGGWLHILFNMWALFLFGPPIERLFGASKYLLYYTVCTVLAALAQLLVVKFFTGGFYPTIGASGGIFGLLLAFGMLYPNVRLMLLFPPIPVPAWLFVIGYGALELVLGVTGTEAGVAHFAHLGGMFGGLLLIQYWRGRLPLKPQQRLLR</sequence>
<evidence type="ECO:0000256" key="4">
    <source>
        <dbReference type="ARBA" id="ARBA00023136"/>
    </source>
</evidence>
<dbReference type="PROSITE" id="PS51257">
    <property type="entry name" value="PROKAR_LIPOPROTEIN"/>
    <property type="match status" value="1"/>
</dbReference>
<dbReference type="InterPro" id="IPR022764">
    <property type="entry name" value="Peptidase_S54_rhomboid_dom"/>
</dbReference>
<comment type="subcellular location">
    <subcellularLocation>
        <location evidence="1">Membrane</location>
        <topology evidence="1">Multi-pass membrane protein</topology>
    </subcellularLocation>
</comment>
<feature type="transmembrane region" description="Helical" evidence="5">
    <location>
        <begin position="153"/>
        <end position="172"/>
    </location>
</feature>
<evidence type="ECO:0000256" key="1">
    <source>
        <dbReference type="ARBA" id="ARBA00004141"/>
    </source>
</evidence>
<evidence type="ECO:0000313" key="7">
    <source>
        <dbReference type="EMBL" id="THD10983.1"/>
    </source>
</evidence>
<dbReference type="InterPro" id="IPR035952">
    <property type="entry name" value="Rhomboid-like_sf"/>
</dbReference>
<feature type="transmembrane region" description="Helical" evidence="5">
    <location>
        <begin position="99"/>
        <end position="118"/>
    </location>
</feature>
<dbReference type="STRING" id="993689.GCA_002077135_01991"/>
<dbReference type="Proteomes" id="UP000307749">
    <property type="component" value="Unassembled WGS sequence"/>
</dbReference>
<keyword evidence="4 5" id="KW-0472">Membrane</keyword>
<dbReference type="Pfam" id="PF01694">
    <property type="entry name" value="Rhomboid"/>
    <property type="match status" value="1"/>
</dbReference>
<dbReference type="PANTHER" id="PTHR43731:SF26">
    <property type="entry name" value="RHOMBOID-LIKE PROTEIN 10, CHLOROPLASTIC"/>
    <property type="match status" value="1"/>
</dbReference>
<keyword evidence="3 5" id="KW-1133">Transmembrane helix</keyword>
<reference evidence="7 8" key="1">
    <citation type="submission" date="2017-02" db="EMBL/GenBank/DDBJ databases">
        <title>Whole genome sequencing of Metallibacterium scheffleri DSM 24874 (T).</title>
        <authorList>
            <person name="Kumar S."/>
            <person name="Patil P."/>
            <person name="Patil P.B."/>
        </authorList>
    </citation>
    <scope>NUCLEOTIDE SEQUENCE [LARGE SCALE GENOMIC DNA]</scope>
    <source>
        <strain evidence="7 8">DSM 24874</strain>
    </source>
</reference>
<dbReference type="SUPFAM" id="SSF144091">
    <property type="entry name" value="Rhomboid-like"/>
    <property type="match status" value="1"/>
</dbReference>
<comment type="caution">
    <text evidence="7">The sequence shown here is derived from an EMBL/GenBank/DDBJ whole genome shotgun (WGS) entry which is preliminary data.</text>
</comment>
<evidence type="ECO:0000256" key="2">
    <source>
        <dbReference type="ARBA" id="ARBA00022692"/>
    </source>
</evidence>
<dbReference type="EMBL" id="MWQO01000017">
    <property type="protein sequence ID" value="THD10983.1"/>
    <property type="molecule type" value="Genomic_DNA"/>
</dbReference>
<feature type="domain" description="Peptidase S54 rhomboid" evidence="6">
    <location>
        <begin position="59"/>
        <end position="201"/>
    </location>
</feature>
<dbReference type="RefSeq" id="WP_081127271.1">
    <property type="nucleotide sequence ID" value="NZ_DAHXOC010000041.1"/>
</dbReference>
<feature type="transmembrane region" description="Helical" evidence="5">
    <location>
        <begin position="184"/>
        <end position="204"/>
    </location>
</feature>
<dbReference type="PANTHER" id="PTHR43731">
    <property type="entry name" value="RHOMBOID PROTEASE"/>
    <property type="match status" value="1"/>
</dbReference>
<keyword evidence="7" id="KW-0378">Hydrolase</keyword>
<feature type="transmembrane region" description="Helical" evidence="5">
    <location>
        <begin position="124"/>
        <end position="146"/>
    </location>
</feature>
<dbReference type="AlphaFoldDB" id="A0A4S3KPR7"/>
<accession>A0A4S3KPR7</accession>
<evidence type="ECO:0000256" key="5">
    <source>
        <dbReference type="SAM" id="Phobius"/>
    </source>
</evidence>
<keyword evidence="2 5" id="KW-0812">Transmembrane</keyword>
<gene>
    <name evidence="7" type="ORF">B1806_05440</name>
</gene>
<dbReference type="GO" id="GO:0004252">
    <property type="term" value="F:serine-type endopeptidase activity"/>
    <property type="evidence" value="ECO:0007669"/>
    <property type="project" value="InterPro"/>
</dbReference>